<accession>A0A369LAX8</accession>
<keyword evidence="1" id="KW-0489">Methyltransferase</keyword>
<comment type="caution">
    <text evidence="4">The sequence shown here is derived from an EMBL/GenBank/DDBJ whole genome shotgun (WGS) entry which is preliminary data.</text>
</comment>
<dbReference type="Pfam" id="PF02574">
    <property type="entry name" value="S-methyl_trans"/>
    <property type="match status" value="1"/>
</dbReference>
<evidence type="ECO:0000313" key="4">
    <source>
        <dbReference type="EMBL" id="RDB56242.1"/>
    </source>
</evidence>
<evidence type="ECO:0000259" key="3">
    <source>
        <dbReference type="Pfam" id="PF02574"/>
    </source>
</evidence>
<dbReference type="PANTHER" id="PTHR11103:SF18">
    <property type="entry name" value="SLR1189 PROTEIN"/>
    <property type="match status" value="1"/>
</dbReference>
<dbReference type="EMBL" id="PPTP01000003">
    <property type="protein sequence ID" value="RDB56242.1"/>
    <property type="molecule type" value="Genomic_DNA"/>
</dbReference>
<evidence type="ECO:0000256" key="2">
    <source>
        <dbReference type="ARBA" id="ARBA00022679"/>
    </source>
</evidence>
<proteinExistence type="predicted"/>
<reference evidence="4 5" key="1">
    <citation type="journal article" date="2018" name="Elife">
        <title>Discovery and characterization of a prevalent human gut bacterial enzyme sufficient for the inactivation of a family of plant toxins.</title>
        <authorList>
            <person name="Koppel N."/>
            <person name="Bisanz J.E."/>
            <person name="Pandelia M.E."/>
            <person name="Turnbaugh P.J."/>
            <person name="Balskus E.P."/>
        </authorList>
    </citation>
    <scope>NUCLEOTIDE SEQUENCE [LARGE SCALE GENOMIC DNA]</scope>
    <source>
        <strain evidence="5">anaerobia AP69FAA</strain>
    </source>
</reference>
<name>A0A369LAX8_9ACTN</name>
<dbReference type="STRING" id="1034345.GCA_000236865_00561"/>
<dbReference type="SUPFAM" id="SSF82282">
    <property type="entry name" value="Homocysteine S-methyltransferase"/>
    <property type="match status" value="1"/>
</dbReference>
<evidence type="ECO:0000256" key="1">
    <source>
        <dbReference type="ARBA" id="ARBA00022603"/>
    </source>
</evidence>
<dbReference type="Gene3D" id="3.20.20.330">
    <property type="entry name" value="Homocysteine-binding-like domain"/>
    <property type="match status" value="1"/>
</dbReference>
<sequence>MPDIQLRFHRDMLVLSSPIAPVLTRQGFELDGDVEYATLMEPEAVEDALRLNLMAGVQCLVTETAGMTPARLAHRGMAERLPELARAAVSCAAKLRPQHVLVELGPCGLPLDASSKASLNENRDQYARAARAFEGLSLDGFFLNGFSSPSDLKCALMGLRQVSGLPVFASVNVGVDGMLVDGRHGFDEALDVMAEFEASVAGFCTQAPVERACELARQAAKLPLPVLAQLDVVEHNPRQRQATPENPYHRPDVMMEASQQLRAAGAQFLRATGQATPAYAGALVAATEGLDAHRPDVEA</sequence>
<dbReference type="Proteomes" id="UP000253792">
    <property type="component" value="Unassembled WGS sequence"/>
</dbReference>
<feature type="domain" description="Hcy-binding" evidence="3">
    <location>
        <begin position="38"/>
        <end position="237"/>
    </location>
</feature>
<protein>
    <submittedName>
        <fullName evidence="4">Methionine synthase</fullName>
    </submittedName>
</protein>
<evidence type="ECO:0000313" key="5">
    <source>
        <dbReference type="Proteomes" id="UP000253792"/>
    </source>
</evidence>
<gene>
    <name evidence="4" type="ORF">C1880_05060</name>
</gene>
<dbReference type="RefSeq" id="WP_114620534.1">
    <property type="nucleotide sequence ID" value="NZ_PPTP01000003.1"/>
</dbReference>
<keyword evidence="2" id="KW-0808">Transferase</keyword>
<dbReference type="GO" id="GO:0008168">
    <property type="term" value="F:methyltransferase activity"/>
    <property type="evidence" value="ECO:0007669"/>
    <property type="project" value="UniProtKB-KW"/>
</dbReference>
<keyword evidence="5" id="KW-1185">Reference proteome</keyword>
<dbReference type="InterPro" id="IPR036589">
    <property type="entry name" value="HCY_dom_sf"/>
</dbReference>
<dbReference type="OrthoDB" id="3171648at2"/>
<dbReference type="InterPro" id="IPR003726">
    <property type="entry name" value="HCY_dom"/>
</dbReference>
<dbReference type="AlphaFoldDB" id="A0A369LAX8"/>
<dbReference type="GO" id="GO:0032259">
    <property type="term" value="P:methylation"/>
    <property type="evidence" value="ECO:0007669"/>
    <property type="project" value="UniProtKB-KW"/>
</dbReference>
<organism evidence="4 5">
    <name type="scientific">Senegalimassilia anaerobia</name>
    <dbReference type="NCBI Taxonomy" id="1473216"/>
    <lineage>
        <taxon>Bacteria</taxon>
        <taxon>Bacillati</taxon>
        <taxon>Actinomycetota</taxon>
        <taxon>Coriobacteriia</taxon>
        <taxon>Coriobacteriales</taxon>
        <taxon>Coriobacteriaceae</taxon>
        <taxon>Senegalimassilia</taxon>
    </lineage>
</organism>
<dbReference type="PANTHER" id="PTHR11103">
    <property type="entry name" value="SLR1189 PROTEIN"/>
    <property type="match status" value="1"/>
</dbReference>